<dbReference type="InterPro" id="IPR001584">
    <property type="entry name" value="Integrase_cat-core"/>
</dbReference>
<evidence type="ECO:0000256" key="1">
    <source>
        <dbReference type="ARBA" id="ARBA00002286"/>
    </source>
</evidence>
<dbReference type="PANTHER" id="PTHR46889">
    <property type="entry name" value="TRANSPOSASE INSF FOR INSERTION SEQUENCE IS3B-RELATED"/>
    <property type="match status" value="1"/>
</dbReference>
<evidence type="ECO:0000313" key="4">
    <source>
        <dbReference type="Proteomes" id="UP001422759"/>
    </source>
</evidence>
<dbReference type="Pfam" id="PF00665">
    <property type="entry name" value="rve"/>
    <property type="match status" value="1"/>
</dbReference>
<dbReference type="NCBIfam" id="NF033516">
    <property type="entry name" value="transpos_IS3"/>
    <property type="match status" value="1"/>
</dbReference>
<dbReference type="PANTHER" id="PTHR46889:SF4">
    <property type="entry name" value="TRANSPOSASE INSO FOR INSERTION SEQUENCE ELEMENT IS911B-RELATED"/>
    <property type="match status" value="1"/>
</dbReference>
<comment type="caution">
    <text evidence="3">The sequence shown here is derived from an EMBL/GenBank/DDBJ whole genome shotgun (WGS) entry which is preliminary data.</text>
</comment>
<feature type="domain" description="Integrase catalytic" evidence="2">
    <location>
        <begin position="84"/>
        <end position="252"/>
    </location>
</feature>
<dbReference type="SUPFAM" id="SSF53098">
    <property type="entry name" value="Ribonuclease H-like"/>
    <property type="match status" value="1"/>
</dbReference>
<accession>A0ABP5KJ50</accession>
<name>A0ABP5KJ50_9ACTN</name>
<dbReference type="InterPro" id="IPR036397">
    <property type="entry name" value="RNaseH_sf"/>
</dbReference>
<dbReference type="Proteomes" id="UP001422759">
    <property type="component" value="Unassembled WGS sequence"/>
</dbReference>
<organism evidence="3 4">
    <name type="scientific">Kitasatospora kazusensis</name>
    <dbReference type="NCBI Taxonomy" id="407974"/>
    <lineage>
        <taxon>Bacteria</taxon>
        <taxon>Bacillati</taxon>
        <taxon>Actinomycetota</taxon>
        <taxon>Actinomycetes</taxon>
        <taxon>Kitasatosporales</taxon>
        <taxon>Streptomycetaceae</taxon>
        <taxon>Kitasatospora</taxon>
    </lineage>
</organism>
<dbReference type="Pfam" id="PF13276">
    <property type="entry name" value="HTH_21"/>
    <property type="match status" value="1"/>
</dbReference>
<sequence length="265" mass="29901">MRDAELTDVIRRIHRENYDVYGVRKMWAALKRAGHTDVARCTVERLMKAAGLSGAVRGKKVVTTVQDEDQHVQRALDRLKRQFVASAPNRVWVADFTYVQSWSGTVYVSFVVDTFSRRIVGWAAATSKRTPLILSALEMGLWRRDRAGNPVRARELIHHSDAGSQYTSFRLAAHLAKEEIAASIGTVGDALDNALMKSIIGLYKTEVIKPRGPWRTLADVEIATAEWVEWFNQARLFSELGHIPPAEYEANYYQQQPNMQVTAAT</sequence>
<dbReference type="InterPro" id="IPR012337">
    <property type="entry name" value="RNaseH-like_sf"/>
</dbReference>
<keyword evidence="4" id="KW-1185">Reference proteome</keyword>
<protein>
    <recommendedName>
        <fullName evidence="2">Integrase catalytic domain-containing protein</fullName>
    </recommendedName>
</protein>
<evidence type="ECO:0000259" key="2">
    <source>
        <dbReference type="PROSITE" id="PS50994"/>
    </source>
</evidence>
<dbReference type="InterPro" id="IPR025948">
    <property type="entry name" value="HTH-like_dom"/>
</dbReference>
<dbReference type="PROSITE" id="PS50994">
    <property type="entry name" value="INTEGRASE"/>
    <property type="match status" value="1"/>
</dbReference>
<evidence type="ECO:0000313" key="3">
    <source>
        <dbReference type="EMBL" id="GAA2133232.1"/>
    </source>
</evidence>
<dbReference type="Gene3D" id="3.30.420.10">
    <property type="entry name" value="Ribonuclease H-like superfamily/Ribonuclease H"/>
    <property type="match status" value="1"/>
</dbReference>
<reference evidence="4" key="1">
    <citation type="journal article" date="2019" name="Int. J. Syst. Evol. Microbiol.">
        <title>The Global Catalogue of Microorganisms (GCM) 10K type strain sequencing project: providing services to taxonomists for standard genome sequencing and annotation.</title>
        <authorList>
            <consortium name="The Broad Institute Genomics Platform"/>
            <consortium name="The Broad Institute Genome Sequencing Center for Infectious Disease"/>
            <person name="Wu L."/>
            <person name="Ma J."/>
        </authorList>
    </citation>
    <scope>NUCLEOTIDE SEQUENCE [LARGE SCALE GENOMIC DNA]</scope>
    <source>
        <strain evidence="4">JCM 14560</strain>
    </source>
</reference>
<dbReference type="EMBL" id="BAAANT010000003">
    <property type="protein sequence ID" value="GAA2133232.1"/>
    <property type="molecule type" value="Genomic_DNA"/>
</dbReference>
<gene>
    <name evidence="3" type="ORF">GCM10009760_09180</name>
</gene>
<comment type="function">
    <text evidence="1">Involved in the transposition of the insertion sequence.</text>
</comment>
<proteinExistence type="predicted"/>
<dbReference type="InterPro" id="IPR048020">
    <property type="entry name" value="Transpos_IS3"/>
</dbReference>
<dbReference type="InterPro" id="IPR050900">
    <property type="entry name" value="Transposase_IS3/IS150/IS904"/>
</dbReference>
<dbReference type="Pfam" id="PF13333">
    <property type="entry name" value="rve_2"/>
    <property type="match status" value="1"/>
</dbReference>